<evidence type="ECO:0000313" key="2">
    <source>
        <dbReference type="EMBL" id="KAF5834042.1"/>
    </source>
</evidence>
<dbReference type="Proteomes" id="UP000815325">
    <property type="component" value="Unassembled WGS sequence"/>
</dbReference>
<evidence type="ECO:0000256" key="1">
    <source>
        <dbReference type="SAM" id="MobiDB-lite"/>
    </source>
</evidence>
<proteinExistence type="predicted"/>
<accession>A0ABQ7GHG7</accession>
<comment type="caution">
    <text evidence="2">The sequence shown here is derived from an EMBL/GenBank/DDBJ whole genome shotgun (WGS) entry which is preliminary data.</text>
</comment>
<protein>
    <recommendedName>
        <fullName evidence="4">Encoded protein</fullName>
    </recommendedName>
</protein>
<feature type="compositionally biased region" description="Low complexity" evidence="1">
    <location>
        <begin position="159"/>
        <end position="168"/>
    </location>
</feature>
<dbReference type="EMBL" id="MU069778">
    <property type="protein sequence ID" value="KAF5834042.1"/>
    <property type="molecule type" value="Genomic_DNA"/>
</dbReference>
<keyword evidence="3" id="KW-1185">Reference proteome</keyword>
<feature type="region of interest" description="Disordered" evidence="1">
    <location>
        <begin position="151"/>
        <end position="181"/>
    </location>
</feature>
<reference evidence="2" key="1">
    <citation type="submission" date="2017-08" db="EMBL/GenBank/DDBJ databases">
        <authorList>
            <person name="Polle J.E."/>
            <person name="Barry K."/>
            <person name="Cushman J."/>
            <person name="Schmutz J."/>
            <person name="Tran D."/>
            <person name="Hathwaick L.T."/>
            <person name="Yim W.C."/>
            <person name="Jenkins J."/>
            <person name="Mckie-Krisberg Z.M."/>
            <person name="Prochnik S."/>
            <person name="Lindquist E."/>
            <person name="Dockter R.B."/>
            <person name="Adam C."/>
            <person name="Molina H."/>
            <person name="Bunkerborg J."/>
            <person name="Jin E."/>
            <person name="Buchheim M."/>
            <person name="Magnuson J."/>
        </authorList>
    </citation>
    <scope>NUCLEOTIDE SEQUENCE</scope>
    <source>
        <strain evidence="2">CCAP 19/18</strain>
    </source>
</reference>
<name>A0ABQ7GHG7_DUNSA</name>
<evidence type="ECO:0008006" key="4">
    <source>
        <dbReference type="Google" id="ProtNLM"/>
    </source>
</evidence>
<evidence type="ECO:0000313" key="3">
    <source>
        <dbReference type="Proteomes" id="UP000815325"/>
    </source>
</evidence>
<organism evidence="2 3">
    <name type="scientific">Dunaliella salina</name>
    <name type="common">Green alga</name>
    <name type="synonym">Protococcus salinus</name>
    <dbReference type="NCBI Taxonomy" id="3046"/>
    <lineage>
        <taxon>Eukaryota</taxon>
        <taxon>Viridiplantae</taxon>
        <taxon>Chlorophyta</taxon>
        <taxon>core chlorophytes</taxon>
        <taxon>Chlorophyceae</taxon>
        <taxon>CS clade</taxon>
        <taxon>Chlamydomonadales</taxon>
        <taxon>Dunaliellaceae</taxon>
        <taxon>Dunaliella</taxon>
    </lineage>
</organism>
<gene>
    <name evidence="2" type="ORF">DUNSADRAFT_9433</name>
</gene>
<sequence>MALLFIRPERARKAAATQATIGFKPGICATAEAMGVANNFDSYNQPEWTYRPATCFGFFDKPGPEGTVPEHMGAFHLGGKKGEFGGGAIILRPSSGSLLYLRTKDVIHGSTSSPKPVQSGAQLFGFALYSKPGVAERAERWSRAFTKFQSGVEEKEAQARAPPEAQAAFTEKMKSAGRGVP</sequence>